<evidence type="ECO:0000256" key="1">
    <source>
        <dbReference type="ARBA" id="ARBA00022490"/>
    </source>
</evidence>
<sequence>MVKDNSGHASLIQVLIVDDEQLVRKGLRMTTDWEKYGMVVVDDAPNGSVGWQKFVQYRPQLVITDIVMPELDGIELAKKIKEEAPDTAILLLSCHRDFVYAKSGIQIGVHDYIVKTDMDDEHMELALERIRQQFDQRVLAQQTTAWAGDSPSSEIQSDGEEALGAWLHQNDYTAKQQLLRKLRAEWHWMLKKCYILFLYFPEEEGGGGMQSLRNSWKHIMAAGAGQIDFLQTDDRTAIVVTHQSCLSLVQSSLVEMQLKHSGLAWRQSPVINGEDEWLRQAEALFRLWGIESGLELLQDTHKEDIIRAIDYIDQHLQDDLRAADVASQIGVSRSYFSTIFKEATGSSIITFISERRLEKAKELLSATTIRTEEVAEKVGIQDVKYFSKWFKKRAELTPGQYRIQTK</sequence>
<accession>A0ABS6FQG6</accession>
<feature type="domain" description="Response regulatory" evidence="7">
    <location>
        <begin position="13"/>
        <end position="130"/>
    </location>
</feature>
<feature type="domain" description="HTH araC/xylS-type" evidence="6">
    <location>
        <begin position="306"/>
        <end position="404"/>
    </location>
</feature>
<gene>
    <name evidence="8" type="ORF">KQJ23_07695</name>
</gene>
<evidence type="ECO:0000256" key="2">
    <source>
        <dbReference type="ARBA" id="ARBA00022553"/>
    </source>
</evidence>
<dbReference type="InterPro" id="IPR018060">
    <property type="entry name" value="HTH_AraC"/>
</dbReference>
<dbReference type="InterPro" id="IPR001789">
    <property type="entry name" value="Sig_transdc_resp-reg_receiver"/>
</dbReference>
<organism evidence="8 9">
    <name type="scientific">Paenibacillus brevis</name>
    <dbReference type="NCBI Taxonomy" id="2841508"/>
    <lineage>
        <taxon>Bacteria</taxon>
        <taxon>Bacillati</taxon>
        <taxon>Bacillota</taxon>
        <taxon>Bacilli</taxon>
        <taxon>Bacillales</taxon>
        <taxon>Paenibacillaceae</taxon>
        <taxon>Paenibacillus</taxon>
    </lineage>
</organism>
<dbReference type="EMBL" id="JAHLQJ010000005">
    <property type="protein sequence ID" value="MBU5671717.1"/>
    <property type="molecule type" value="Genomic_DNA"/>
</dbReference>
<evidence type="ECO:0000313" key="9">
    <source>
        <dbReference type="Proteomes" id="UP000743001"/>
    </source>
</evidence>
<keyword evidence="2 5" id="KW-0597">Phosphoprotein</keyword>
<dbReference type="PANTHER" id="PTHR42713">
    <property type="entry name" value="HISTIDINE KINASE-RELATED"/>
    <property type="match status" value="1"/>
</dbReference>
<proteinExistence type="predicted"/>
<keyword evidence="4" id="KW-0238">DNA-binding</keyword>
<evidence type="ECO:0000313" key="8">
    <source>
        <dbReference type="EMBL" id="MBU5671717.1"/>
    </source>
</evidence>
<dbReference type="SMART" id="SM00342">
    <property type="entry name" value="HTH_ARAC"/>
    <property type="match status" value="1"/>
</dbReference>
<evidence type="ECO:0000259" key="7">
    <source>
        <dbReference type="PROSITE" id="PS50110"/>
    </source>
</evidence>
<dbReference type="SMART" id="SM00448">
    <property type="entry name" value="REC"/>
    <property type="match status" value="1"/>
</dbReference>
<dbReference type="PANTHER" id="PTHR42713:SF3">
    <property type="entry name" value="TRANSCRIPTIONAL REGULATORY PROTEIN HPTR"/>
    <property type="match status" value="1"/>
</dbReference>
<dbReference type="CDD" id="cd17536">
    <property type="entry name" value="REC_YesN-like"/>
    <property type="match status" value="1"/>
</dbReference>
<dbReference type="PROSITE" id="PS50110">
    <property type="entry name" value="RESPONSE_REGULATORY"/>
    <property type="match status" value="1"/>
</dbReference>
<keyword evidence="9" id="KW-1185">Reference proteome</keyword>
<comment type="caution">
    <text evidence="8">The sequence shown here is derived from an EMBL/GenBank/DDBJ whole genome shotgun (WGS) entry which is preliminary data.</text>
</comment>
<keyword evidence="3" id="KW-0902">Two-component regulatory system</keyword>
<dbReference type="Pfam" id="PF12833">
    <property type="entry name" value="HTH_18"/>
    <property type="match status" value="1"/>
</dbReference>
<name>A0ABS6FQG6_9BACL</name>
<evidence type="ECO:0000256" key="3">
    <source>
        <dbReference type="ARBA" id="ARBA00023012"/>
    </source>
</evidence>
<evidence type="ECO:0000256" key="5">
    <source>
        <dbReference type="PROSITE-ProRule" id="PRU00169"/>
    </source>
</evidence>
<feature type="modified residue" description="4-aspartylphosphate" evidence="5">
    <location>
        <position position="65"/>
    </location>
</feature>
<dbReference type="Pfam" id="PF00072">
    <property type="entry name" value="Response_reg"/>
    <property type="match status" value="1"/>
</dbReference>
<protein>
    <submittedName>
        <fullName evidence="8">Response regulator</fullName>
    </submittedName>
</protein>
<dbReference type="RefSeq" id="WP_216478276.1">
    <property type="nucleotide sequence ID" value="NZ_JAHLQJ010000005.1"/>
</dbReference>
<evidence type="ECO:0000256" key="4">
    <source>
        <dbReference type="ARBA" id="ARBA00023125"/>
    </source>
</evidence>
<dbReference type="InterPro" id="IPR051552">
    <property type="entry name" value="HptR"/>
</dbReference>
<evidence type="ECO:0000259" key="6">
    <source>
        <dbReference type="PROSITE" id="PS01124"/>
    </source>
</evidence>
<dbReference type="PROSITE" id="PS01124">
    <property type="entry name" value="HTH_ARAC_FAMILY_2"/>
    <property type="match status" value="1"/>
</dbReference>
<dbReference type="Proteomes" id="UP000743001">
    <property type="component" value="Unassembled WGS sequence"/>
</dbReference>
<keyword evidence="1" id="KW-0963">Cytoplasm</keyword>
<reference evidence="8 9" key="1">
    <citation type="submission" date="2021-06" db="EMBL/GenBank/DDBJ databases">
        <authorList>
            <person name="Sun Q."/>
            <person name="Li D."/>
        </authorList>
    </citation>
    <scope>NUCLEOTIDE SEQUENCE [LARGE SCALE GENOMIC DNA]</scope>
    <source>
        <strain evidence="8 9">MSJ-6</strain>
    </source>
</reference>